<sequence>MSAKLVIGRGPRARTIVFDREQAELGSGGTALVLKGVLPREDGSGGDEVAFKIARLQPDADDDEFGEDSESDDSSEEDPEEDDRRKEESREEDLSRRRPGMRQELKRQQHLRAFQGREVPARVPPFVNLYAAEVDPQSPATYTNTRGDAIPALCIAMPVVSGGAGEEHRFVELGDMSGWLNNTVMHSDKARRDKGSIDPQERKVLRRVSMLTKALLCTAKTHKLAMRRALCIDHFHNNVMLPKAALESPSSALQQSDTAAGTVLLDLANTLTPTPTPSLPSPPPAYLGPHVVVLPLDKAAQAAQGQYPEGCTPWHVSPELWVAMKGPPVDDEADEEAAGATGRINAGFNRTRRQLRAEGLLVGERKSEALMLGEPTIVAGIAKAMSVVMRADLKVRTAIRDAKALGAAEEPRAAEELLLADWDHYTATIITQDGRPLECRKNKPVRPVPYEEVLTACPGLEWFSQWQQIVGRAVAKGLRGRQSERGTIADLEEQLVRALQLLELEQVKQATEKGTSLQVPVALPASTGPPAVAKPRYCCCG</sequence>
<dbReference type="InterPro" id="IPR017441">
    <property type="entry name" value="Protein_kinase_ATP_BS"/>
</dbReference>
<dbReference type="InParanoid" id="A0A0G4EBZ5"/>
<proteinExistence type="predicted"/>
<feature type="binding site" evidence="1">
    <location>
        <position position="52"/>
    </location>
    <ligand>
        <name>ATP</name>
        <dbReference type="ChEBI" id="CHEBI:30616"/>
    </ligand>
</feature>
<feature type="compositionally biased region" description="Basic and acidic residues" evidence="2">
    <location>
        <begin position="82"/>
        <end position="106"/>
    </location>
</feature>
<evidence type="ECO:0000313" key="3">
    <source>
        <dbReference type="EMBL" id="CEL92834.1"/>
    </source>
</evidence>
<gene>
    <name evidence="3" type="ORF">Vbra_20141</name>
</gene>
<accession>A0A0G4EBZ5</accession>
<name>A0A0G4EBZ5_VITBC</name>
<dbReference type="Proteomes" id="UP000041254">
    <property type="component" value="Unassembled WGS sequence"/>
</dbReference>
<keyword evidence="1" id="KW-0547">Nucleotide-binding</keyword>
<dbReference type="EMBL" id="CDMY01000113">
    <property type="protein sequence ID" value="CEL92834.1"/>
    <property type="molecule type" value="Genomic_DNA"/>
</dbReference>
<dbReference type="PROSITE" id="PS00107">
    <property type="entry name" value="PROTEIN_KINASE_ATP"/>
    <property type="match status" value="1"/>
</dbReference>
<dbReference type="PhylomeDB" id="A0A0G4EBZ5"/>
<feature type="compositionally biased region" description="Acidic residues" evidence="2">
    <location>
        <begin position="59"/>
        <end position="81"/>
    </location>
</feature>
<reference evidence="3 4" key="1">
    <citation type="submission" date="2014-11" db="EMBL/GenBank/DDBJ databases">
        <authorList>
            <person name="Zhu J."/>
            <person name="Qi W."/>
            <person name="Song R."/>
        </authorList>
    </citation>
    <scope>NUCLEOTIDE SEQUENCE [LARGE SCALE GENOMIC DNA]</scope>
</reference>
<evidence type="ECO:0000256" key="2">
    <source>
        <dbReference type="SAM" id="MobiDB-lite"/>
    </source>
</evidence>
<keyword evidence="1" id="KW-0067">ATP-binding</keyword>
<dbReference type="VEuPathDB" id="CryptoDB:Vbra_20141"/>
<dbReference type="GO" id="GO:0005524">
    <property type="term" value="F:ATP binding"/>
    <property type="evidence" value="ECO:0007669"/>
    <property type="project" value="UniProtKB-UniRule"/>
</dbReference>
<organism evidence="3 4">
    <name type="scientific">Vitrella brassicaformis (strain CCMP3155)</name>
    <dbReference type="NCBI Taxonomy" id="1169540"/>
    <lineage>
        <taxon>Eukaryota</taxon>
        <taxon>Sar</taxon>
        <taxon>Alveolata</taxon>
        <taxon>Colpodellida</taxon>
        <taxon>Vitrellaceae</taxon>
        <taxon>Vitrella</taxon>
    </lineage>
</organism>
<keyword evidence="4" id="KW-1185">Reference proteome</keyword>
<feature type="region of interest" description="Disordered" evidence="2">
    <location>
        <begin position="54"/>
        <end position="106"/>
    </location>
</feature>
<dbReference type="AlphaFoldDB" id="A0A0G4EBZ5"/>
<evidence type="ECO:0000256" key="1">
    <source>
        <dbReference type="PROSITE-ProRule" id="PRU10141"/>
    </source>
</evidence>
<evidence type="ECO:0000313" key="4">
    <source>
        <dbReference type="Proteomes" id="UP000041254"/>
    </source>
</evidence>
<protein>
    <submittedName>
        <fullName evidence="3">Uncharacterized protein</fullName>
    </submittedName>
</protein>